<organism evidence="2 3">
    <name type="scientific">Nitrososphaera gargensis (strain Ga9.2)</name>
    <dbReference type="NCBI Taxonomy" id="1237085"/>
    <lineage>
        <taxon>Archaea</taxon>
        <taxon>Nitrososphaerota</taxon>
        <taxon>Nitrososphaeria</taxon>
        <taxon>Nitrososphaerales</taxon>
        <taxon>Nitrososphaeraceae</taxon>
        <taxon>Nitrososphaera</taxon>
    </lineage>
</organism>
<evidence type="ECO:0000313" key="3">
    <source>
        <dbReference type="Proteomes" id="UP000008037"/>
    </source>
</evidence>
<evidence type="ECO:0000313" key="2">
    <source>
        <dbReference type="EMBL" id="AFU58470.1"/>
    </source>
</evidence>
<keyword evidence="1" id="KW-0812">Transmembrane</keyword>
<dbReference type="AlphaFoldDB" id="K0IF93"/>
<dbReference type="BioCyc" id="CNIT1237085:G1324-1534-MONOMER"/>
<dbReference type="RefSeq" id="WP_015019007.1">
    <property type="nucleotide sequence ID" value="NC_018719.1"/>
</dbReference>
<proteinExistence type="predicted"/>
<dbReference type="EMBL" id="CP002408">
    <property type="protein sequence ID" value="AFU58470.1"/>
    <property type="molecule type" value="Genomic_DNA"/>
</dbReference>
<evidence type="ECO:0000256" key="1">
    <source>
        <dbReference type="SAM" id="Phobius"/>
    </source>
</evidence>
<dbReference type="KEGG" id="nga:Ngar_c15360"/>
<dbReference type="STRING" id="1237085.Ngar_c15360"/>
<feature type="transmembrane region" description="Helical" evidence="1">
    <location>
        <begin position="79"/>
        <end position="99"/>
    </location>
</feature>
<gene>
    <name evidence="2" type="ordered locus">Ngar_c15360</name>
</gene>
<dbReference type="Proteomes" id="UP000008037">
    <property type="component" value="Chromosome"/>
</dbReference>
<name>K0IF93_NITGG</name>
<keyword evidence="3" id="KW-1185">Reference proteome</keyword>
<accession>K0IF93</accession>
<feature type="transmembrane region" description="Helical" evidence="1">
    <location>
        <begin position="12"/>
        <end position="32"/>
    </location>
</feature>
<dbReference type="GeneID" id="13797795"/>
<reference evidence="2 3" key="1">
    <citation type="journal article" date="2012" name="Environ. Microbiol.">
        <title>The genome of the ammonia-oxidizing Candidatus Nitrososphaera gargensis: insights into metabolic versatility and environmental adaptations.</title>
        <authorList>
            <person name="Spang A."/>
            <person name="Poehlein A."/>
            <person name="Offre P."/>
            <person name="Zumbragel S."/>
            <person name="Haider S."/>
            <person name="Rychlik N."/>
            <person name="Nowka B."/>
            <person name="Schmeisser C."/>
            <person name="Lebedeva E.V."/>
            <person name="Rattei T."/>
            <person name="Bohm C."/>
            <person name="Schmid M."/>
            <person name="Galushko A."/>
            <person name="Hatzenpichler R."/>
            <person name="Weinmaier T."/>
            <person name="Daniel R."/>
            <person name="Schleper C."/>
            <person name="Spieck E."/>
            <person name="Streit W."/>
            <person name="Wagner M."/>
        </authorList>
    </citation>
    <scope>NUCLEOTIDE SEQUENCE [LARGE SCALE GENOMIC DNA]</scope>
    <source>
        <strain evidence="3">Ga9.2</strain>
    </source>
</reference>
<feature type="transmembrane region" description="Helical" evidence="1">
    <location>
        <begin position="52"/>
        <end position="72"/>
    </location>
</feature>
<protein>
    <submittedName>
        <fullName evidence="2">Uncharacterized protein</fullName>
    </submittedName>
</protein>
<dbReference type="HOGENOM" id="CLU_123710_0_0_2"/>
<keyword evidence="1" id="KW-1133">Transmembrane helix</keyword>
<feature type="transmembrane region" description="Helical" evidence="1">
    <location>
        <begin position="105"/>
        <end position="129"/>
    </location>
</feature>
<dbReference type="InParanoid" id="K0IF93"/>
<keyword evidence="1" id="KW-0472">Membrane</keyword>
<sequence length="146" mass="14843">MKTTNLRYVISVGLAVATLVVVPLFVGGLLVLPTSLAPLVGQAGLTAGALSAWFGPAFGIGAIALGTAAFVVSWKQRSFLVSGLLIVSGIIYMIPALIALANINIAVILIPGPILGFISGLVIVGLGVAKGIRTARMMTTMVTARS</sequence>